<dbReference type="EC" id="4.2.1.108" evidence="3 8"/>
<evidence type="ECO:0000256" key="6">
    <source>
        <dbReference type="ARBA" id="ARBA00033271"/>
    </source>
</evidence>
<dbReference type="SUPFAM" id="SSF51182">
    <property type="entry name" value="RmlC-like cupins"/>
    <property type="match status" value="1"/>
</dbReference>
<comment type="catalytic activity">
    <reaction evidence="7 8">
        <text>(2S)-4-acetamido-2-aminobutanoate = L-ectoine + H2O</text>
        <dbReference type="Rhea" id="RHEA:17281"/>
        <dbReference type="ChEBI" id="CHEBI:15377"/>
        <dbReference type="ChEBI" id="CHEBI:58515"/>
        <dbReference type="ChEBI" id="CHEBI:58929"/>
        <dbReference type="EC" id="4.2.1.108"/>
    </reaction>
</comment>
<evidence type="ECO:0000256" key="3">
    <source>
        <dbReference type="ARBA" id="ARBA00013192"/>
    </source>
</evidence>
<keyword evidence="5 8" id="KW-0456">Lyase</keyword>
<dbReference type="NCBIfam" id="NF009806">
    <property type="entry name" value="PRK13290.1"/>
    <property type="match status" value="1"/>
</dbReference>
<evidence type="ECO:0000256" key="8">
    <source>
        <dbReference type="HAMAP-Rule" id="MF_01255"/>
    </source>
</evidence>
<comment type="similarity">
    <text evidence="2 8">Belongs to the ectoine synthase family.</text>
</comment>
<comment type="function">
    <text evidence="8">Catalyzes the circularization of gamma-N-acetyl-alpha,gamma-diaminobutyric acid (ADABA) to ectoine (1,4,5,6-tetrahydro-2-methyl-4-pyrimidine carboxylic acid), which is an excellent osmoprotectant.</text>
</comment>
<comment type="caution">
    <text evidence="9">The sequence shown here is derived from an EMBL/GenBank/DDBJ whole genome shotgun (WGS) entry which is preliminary data.</text>
</comment>
<sequence>MIVRNLADLENTERDVRADTWKSRRLLLADDKMGFSLHDTVLYAGTETEMEYQNHFEAVYCIEGKATIENCATGEVHEITPGVMYALDQHDRHIVRVIEDFRVVCAFNPPCTGAETHDENGVYPLLTVD</sequence>
<dbReference type="EMBL" id="JADJZA010000008">
    <property type="protein sequence ID" value="MBK9298108.1"/>
    <property type="molecule type" value="Genomic_DNA"/>
</dbReference>
<dbReference type="InterPro" id="IPR011051">
    <property type="entry name" value="RmlC_Cupin_sf"/>
</dbReference>
<evidence type="ECO:0000313" key="10">
    <source>
        <dbReference type="Proteomes" id="UP000727993"/>
    </source>
</evidence>
<dbReference type="InterPro" id="IPR014710">
    <property type="entry name" value="RmlC-like_jellyroll"/>
</dbReference>
<dbReference type="AlphaFoldDB" id="A0A936TE81"/>
<dbReference type="CDD" id="cd06978">
    <property type="entry name" value="cupin_EctC"/>
    <property type="match status" value="1"/>
</dbReference>
<dbReference type="Proteomes" id="UP000727993">
    <property type="component" value="Unassembled WGS sequence"/>
</dbReference>
<protein>
    <recommendedName>
        <fullName evidence="4 8">L-ectoine synthase</fullName>
        <ecNumber evidence="3 8">4.2.1.108</ecNumber>
    </recommendedName>
    <alternativeName>
        <fullName evidence="6 8">N-acetyldiaminobutyrate dehydratase</fullName>
    </alternativeName>
</protein>
<dbReference type="GO" id="GO:0033990">
    <property type="term" value="F:ectoine synthase activity"/>
    <property type="evidence" value="ECO:0007669"/>
    <property type="project" value="UniProtKB-EC"/>
</dbReference>
<comment type="pathway">
    <text evidence="1 8">Amine and polyamine biosynthesis; ectoine biosynthesis; L-ectoine from L-aspartate 4-semialdehyde: step 3/3.</text>
</comment>
<dbReference type="PANTHER" id="PTHR39289:SF1">
    <property type="entry name" value="L-ECTOINE SYNTHASE"/>
    <property type="match status" value="1"/>
</dbReference>
<evidence type="ECO:0000256" key="1">
    <source>
        <dbReference type="ARBA" id="ARBA00005181"/>
    </source>
</evidence>
<gene>
    <name evidence="8" type="primary">ectC</name>
    <name evidence="9" type="ORF">IPN02_14995</name>
</gene>
<evidence type="ECO:0000313" key="9">
    <source>
        <dbReference type="EMBL" id="MBK9298108.1"/>
    </source>
</evidence>
<dbReference type="GO" id="GO:0019491">
    <property type="term" value="P:ectoine biosynthetic process"/>
    <property type="evidence" value="ECO:0007669"/>
    <property type="project" value="UniProtKB-UniRule"/>
</dbReference>
<evidence type="ECO:0000256" key="4">
    <source>
        <dbReference type="ARBA" id="ARBA00019707"/>
    </source>
</evidence>
<accession>A0A936TE81</accession>
<evidence type="ECO:0000256" key="5">
    <source>
        <dbReference type="ARBA" id="ARBA00023239"/>
    </source>
</evidence>
<dbReference type="Gene3D" id="2.60.120.10">
    <property type="entry name" value="Jelly Rolls"/>
    <property type="match status" value="1"/>
</dbReference>
<dbReference type="InterPro" id="IPR010462">
    <property type="entry name" value="Ectoine_synth"/>
</dbReference>
<proteinExistence type="inferred from homology"/>
<evidence type="ECO:0000256" key="2">
    <source>
        <dbReference type="ARBA" id="ARBA00009637"/>
    </source>
</evidence>
<dbReference type="HAMAP" id="MF_01255">
    <property type="entry name" value="Ectoine_synth"/>
    <property type="match status" value="1"/>
</dbReference>
<organism evidence="9 10">
    <name type="scientific">Candidatus Neomicrothrix subdominans</name>
    <dbReference type="NCBI Taxonomy" id="2954438"/>
    <lineage>
        <taxon>Bacteria</taxon>
        <taxon>Bacillati</taxon>
        <taxon>Actinomycetota</taxon>
        <taxon>Acidimicrobiia</taxon>
        <taxon>Acidimicrobiales</taxon>
        <taxon>Microthrixaceae</taxon>
        <taxon>Candidatus Neomicrothrix</taxon>
    </lineage>
</organism>
<dbReference type="PANTHER" id="PTHR39289">
    <property type="match status" value="1"/>
</dbReference>
<reference evidence="9 10" key="1">
    <citation type="submission" date="2020-10" db="EMBL/GenBank/DDBJ databases">
        <title>Connecting structure to function with the recovery of over 1000 high-quality activated sludge metagenome-assembled genomes encoding full-length rRNA genes using long-read sequencing.</title>
        <authorList>
            <person name="Singleton C.M."/>
            <person name="Petriglieri F."/>
            <person name="Kristensen J.M."/>
            <person name="Kirkegaard R.H."/>
            <person name="Michaelsen T.Y."/>
            <person name="Andersen M.H."/>
            <person name="Karst S.M."/>
            <person name="Dueholm M.S."/>
            <person name="Nielsen P.H."/>
            <person name="Albertsen M."/>
        </authorList>
    </citation>
    <scope>NUCLEOTIDE SEQUENCE [LARGE SCALE GENOMIC DNA]</scope>
    <source>
        <strain evidence="9">Lyne_18-Q3-R50-59_MAXAC.006</strain>
    </source>
</reference>
<name>A0A936TE81_9ACTN</name>
<evidence type="ECO:0000256" key="7">
    <source>
        <dbReference type="ARBA" id="ARBA00048714"/>
    </source>
</evidence>
<dbReference type="Pfam" id="PF06339">
    <property type="entry name" value="Ectoine_synth"/>
    <property type="match status" value="1"/>
</dbReference>